<dbReference type="AlphaFoldDB" id="A0A8S9QIA6"/>
<accession>A0A8S9QIA6</accession>
<dbReference type="Proteomes" id="UP000712600">
    <property type="component" value="Unassembled WGS sequence"/>
</dbReference>
<gene>
    <name evidence="1" type="ORF">F2Q69_00022780</name>
</gene>
<sequence>MVATLILVRDDNGDLHDQEGQLRNAAGQRIDAQGAAIPESDANAIGATLPVDEVARPTTLADYNRPDKFYTNRSAIRPPTIQRDFELKAQYYTLVGL</sequence>
<protein>
    <submittedName>
        <fullName evidence="1">Uncharacterized protein</fullName>
    </submittedName>
</protein>
<evidence type="ECO:0000313" key="2">
    <source>
        <dbReference type="Proteomes" id="UP000712600"/>
    </source>
</evidence>
<proteinExistence type="predicted"/>
<name>A0A8S9QIA6_BRACR</name>
<comment type="caution">
    <text evidence="1">The sequence shown here is derived from an EMBL/GenBank/DDBJ whole genome shotgun (WGS) entry which is preliminary data.</text>
</comment>
<reference evidence="1" key="1">
    <citation type="submission" date="2019-12" db="EMBL/GenBank/DDBJ databases">
        <title>Genome sequencing and annotation of Brassica cretica.</title>
        <authorList>
            <person name="Studholme D.J."/>
            <person name="Sarris P."/>
        </authorList>
    </citation>
    <scope>NUCLEOTIDE SEQUENCE</scope>
    <source>
        <strain evidence="1">PFS-109/04</strain>
        <tissue evidence="1">Leaf</tissue>
    </source>
</reference>
<organism evidence="1 2">
    <name type="scientific">Brassica cretica</name>
    <name type="common">Mustard</name>
    <dbReference type="NCBI Taxonomy" id="69181"/>
    <lineage>
        <taxon>Eukaryota</taxon>
        <taxon>Viridiplantae</taxon>
        <taxon>Streptophyta</taxon>
        <taxon>Embryophyta</taxon>
        <taxon>Tracheophyta</taxon>
        <taxon>Spermatophyta</taxon>
        <taxon>Magnoliopsida</taxon>
        <taxon>eudicotyledons</taxon>
        <taxon>Gunneridae</taxon>
        <taxon>Pentapetalae</taxon>
        <taxon>rosids</taxon>
        <taxon>malvids</taxon>
        <taxon>Brassicales</taxon>
        <taxon>Brassicaceae</taxon>
        <taxon>Brassiceae</taxon>
        <taxon>Brassica</taxon>
    </lineage>
</organism>
<evidence type="ECO:0000313" key="1">
    <source>
        <dbReference type="EMBL" id="KAF3539452.1"/>
    </source>
</evidence>
<dbReference type="EMBL" id="QGKX02001290">
    <property type="protein sequence ID" value="KAF3539452.1"/>
    <property type="molecule type" value="Genomic_DNA"/>
</dbReference>